<evidence type="ECO:0000313" key="3">
    <source>
        <dbReference type="Proteomes" id="UP001147782"/>
    </source>
</evidence>
<evidence type="ECO:0000256" key="1">
    <source>
        <dbReference type="SAM" id="MobiDB-lite"/>
    </source>
</evidence>
<dbReference type="Proteomes" id="UP001147782">
    <property type="component" value="Unassembled WGS sequence"/>
</dbReference>
<dbReference type="EMBL" id="JAPZBS010000001">
    <property type="protein sequence ID" value="KAJ5390844.1"/>
    <property type="molecule type" value="Genomic_DNA"/>
</dbReference>
<evidence type="ECO:0000313" key="2">
    <source>
        <dbReference type="EMBL" id="KAJ5390844.1"/>
    </source>
</evidence>
<gene>
    <name evidence="2" type="ORF">N7496_001912</name>
</gene>
<feature type="region of interest" description="Disordered" evidence="1">
    <location>
        <begin position="66"/>
        <end position="96"/>
    </location>
</feature>
<proteinExistence type="predicted"/>
<dbReference type="RefSeq" id="XP_056561572.1">
    <property type="nucleotide sequence ID" value="XM_056694843.1"/>
</dbReference>
<sequence length="96" mass="10862">MYLPTGHFTVCTAYSVRREDHLVNRTMPHVNYDRNKEAPSHTLRRHLSGCSADIRIWMKRPGFVPALDTSNSSQKFSRDYAGPGTELVSPQNSVPC</sequence>
<dbReference type="AlphaFoldDB" id="A0A9X0B7B2"/>
<dbReference type="GeneID" id="81434020"/>
<reference evidence="2" key="1">
    <citation type="submission" date="2022-11" db="EMBL/GenBank/DDBJ databases">
        <authorList>
            <person name="Petersen C."/>
        </authorList>
    </citation>
    <scope>NUCLEOTIDE SEQUENCE</scope>
    <source>
        <strain evidence="2">IBT 29864</strain>
    </source>
</reference>
<accession>A0A9X0B7B2</accession>
<name>A0A9X0B7B2_9EURO</name>
<comment type="caution">
    <text evidence="2">The sequence shown here is derived from an EMBL/GenBank/DDBJ whole genome shotgun (WGS) entry which is preliminary data.</text>
</comment>
<keyword evidence="3" id="KW-1185">Reference proteome</keyword>
<protein>
    <submittedName>
        <fullName evidence="2">Uncharacterized protein</fullName>
    </submittedName>
</protein>
<reference evidence="2" key="2">
    <citation type="journal article" date="2023" name="IMA Fungus">
        <title>Comparative genomic study of the Penicillium genus elucidates a diverse pangenome and 15 lateral gene transfer events.</title>
        <authorList>
            <person name="Petersen C."/>
            <person name="Sorensen T."/>
            <person name="Nielsen M.R."/>
            <person name="Sondergaard T.E."/>
            <person name="Sorensen J.L."/>
            <person name="Fitzpatrick D.A."/>
            <person name="Frisvad J.C."/>
            <person name="Nielsen K.L."/>
        </authorList>
    </citation>
    <scope>NUCLEOTIDE SEQUENCE</scope>
    <source>
        <strain evidence="2">IBT 29864</strain>
    </source>
</reference>
<organism evidence="2 3">
    <name type="scientific">Penicillium cataractarum</name>
    <dbReference type="NCBI Taxonomy" id="2100454"/>
    <lineage>
        <taxon>Eukaryota</taxon>
        <taxon>Fungi</taxon>
        <taxon>Dikarya</taxon>
        <taxon>Ascomycota</taxon>
        <taxon>Pezizomycotina</taxon>
        <taxon>Eurotiomycetes</taxon>
        <taxon>Eurotiomycetidae</taxon>
        <taxon>Eurotiales</taxon>
        <taxon>Aspergillaceae</taxon>
        <taxon>Penicillium</taxon>
    </lineage>
</organism>